<dbReference type="RefSeq" id="XP_060285200.1">
    <property type="nucleotide sequence ID" value="XM_060423980.1"/>
</dbReference>
<feature type="signal peptide" evidence="1">
    <location>
        <begin position="1"/>
        <end position="22"/>
    </location>
</feature>
<evidence type="ECO:0000313" key="3">
    <source>
        <dbReference type="Proteomes" id="UP001244011"/>
    </source>
</evidence>
<accession>A0AAJ0FIM2</accession>
<proteinExistence type="predicted"/>
<dbReference type="Proteomes" id="UP001244011">
    <property type="component" value="Unassembled WGS sequence"/>
</dbReference>
<protein>
    <recommendedName>
        <fullName evidence="4">Secreted protein</fullName>
    </recommendedName>
</protein>
<feature type="chain" id="PRO_5042586555" description="Secreted protein" evidence="1">
    <location>
        <begin position="23"/>
        <end position="133"/>
    </location>
</feature>
<dbReference type="PROSITE" id="PS51257">
    <property type="entry name" value="PROKAR_LIPOPROTEIN"/>
    <property type="match status" value="1"/>
</dbReference>
<name>A0AAJ0FIM2_9PEZI</name>
<comment type="caution">
    <text evidence="2">The sequence shown here is derived from an EMBL/GenBank/DDBJ whole genome shotgun (WGS) entry which is preliminary data.</text>
</comment>
<evidence type="ECO:0000256" key="1">
    <source>
        <dbReference type="SAM" id="SignalP"/>
    </source>
</evidence>
<keyword evidence="3" id="KW-1185">Reference proteome</keyword>
<dbReference type="AlphaFoldDB" id="A0AAJ0FIM2"/>
<sequence>MGRDWKFAVPQFLGLALVSVQGCCIFYSEERNTPQKKGEAKVKGERVCPNLVGFRKCNDNTTLPFPSPRLAGLAFHMHAPFPIVSRYSTCKFLEAVSSLPFSPLLSFVPPSADCSGQGCQRPLDCMIHPTRGW</sequence>
<evidence type="ECO:0008006" key="4">
    <source>
        <dbReference type="Google" id="ProtNLM"/>
    </source>
</evidence>
<keyword evidence="1" id="KW-0732">Signal</keyword>
<dbReference type="GeneID" id="85307167"/>
<gene>
    <name evidence="2" type="ORF">QBC33DRAFT_369422</name>
</gene>
<evidence type="ECO:0000313" key="2">
    <source>
        <dbReference type="EMBL" id="KAK1768987.1"/>
    </source>
</evidence>
<dbReference type="EMBL" id="MU839004">
    <property type="protein sequence ID" value="KAK1768987.1"/>
    <property type="molecule type" value="Genomic_DNA"/>
</dbReference>
<organism evidence="2 3">
    <name type="scientific">Phialemonium atrogriseum</name>
    <dbReference type="NCBI Taxonomy" id="1093897"/>
    <lineage>
        <taxon>Eukaryota</taxon>
        <taxon>Fungi</taxon>
        <taxon>Dikarya</taxon>
        <taxon>Ascomycota</taxon>
        <taxon>Pezizomycotina</taxon>
        <taxon>Sordariomycetes</taxon>
        <taxon>Sordariomycetidae</taxon>
        <taxon>Cephalothecales</taxon>
        <taxon>Cephalothecaceae</taxon>
        <taxon>Phialemonium</taxon>
    </lineage>
</organism>
<reference evidence="2" key="1">
    <citation type="submission" date="2023-06" db="EMBL/GenBank/DDBJ databases">
        <title>Genome-scale phylogeny and comparative genomics of the fungal order Sordariales.</title>
        <authorList>
            <consortium name="Lawrence Berkeley National Laboratory"/>
            <person name="Hensen N."/>
            <person name="Bonometti L."/>
            <person name="Westerberg I."/>
            <person name="Brannstrom I.O."/>
            <person name="Guillou S."/>
            <person name="Cros-Aarteil S."/>
            <person name="Calhoun S."/>
            <person name="Haridas S."/>
            <person name="Kuo A."/>
            <person name="Mondo S."/>
            <person name="Pangilinan J."/>
            <person name="Riley R."/>
            <person name="Labutti K."/>
            <person name="Andreopoulos B."/>
            <person name="Lipzen A."/>
            <person name="Chen C."/>
            <person name="Yanf M."/>
            <person name="Daum C."/>
            <person name="Ng V."/>
            <person name="Clum A."/>
            <person name="Steindorff A."/>
            <person name="Ohm R."/>
            <person name="Martin F."/>
            <person name="Silar P."/>
            <person name="Natvig D."/>
            <person name="Lalanne C."/>
            <person name="Gautier V."/>
            <person name="Ament-Velasquez S.L."/>
            <person name="Kruys A."/>
            <person name="Hutchinson M.I."/>
            <person name="Powell A.J."/>
            <person name="Barry K."/>
            <person name="Miller A.N."/>
            <person name="Grigoriev I.V."/>
            <person name="Debuchy R."/>
            <person name="Gladieux P."/>
            <person name="Thoren M.H."/>
            <person name="Johannesson H."/>
        </authorList>
    </citation>
    <scope>NUCLEOTIDE SEQUENCE</scope>
    <source>
        <strain evidence="2">8032-3</strain>
    </source>
</reference>